<dbReference type="AlphaFoldDB" id="A0A1B8TR26"/>
<dbReference type="Gene3D" id="3.20.20.140">
    <property type="entry name" value="Metal-dependent hydrolases"/>
    <property type="match status" value="1"/>
</dbReference>
<name>A0A1B8TR26_9FLAO</name>
<sequence>MTFFDAHTHTISSDENVFSIVNTYPNSANFTNAFSVGMHPWFINKENLYNELLIVEEKLQEKNCFALGECGLDKITKTDFELQKAVFKNQILLSEKHKKPLIIHCVKAFQEIIEIKNMMKPTQIWVLHGFNKNLNVAESLLKNGFIVSFGAAIINNKKLQDVVLNISLENFLLETDDSEVTIQEVYQKIASIKNIEVKELQQKIEQNFKRIFKR</sequence>
<reference evidence="3" key="1">
    <citation type="submission" date="2016-02" db="EMBL/GenBank/DDBJ databases">
        <authorList>
            <person name="Shin S.-K."/>
            <person name="Yi H."/>
            <person name="Kim E."/>
        </authorList>
    </citation>
    <scope>NUCLEOTIDE SEQUENCE [LARGE SCALE GENOMIC DNA]</scope>
    <source>
        <strain evidence="3">LPB0003</strain>
    </source>
</reference>
<dbReference type="InterPro" id="IPR001130">
    <property type="entry name" value="TatD-like"/>
</dbReference>
<dbReference type="OrthoDB" id="664222at2"/>
<feature type="binding site" evidence="1">
    <location>
        <position position="128"/>
    </location>
    <ligand>
        <name>a divalent metal cation</name>
        <dbReference type="ChEBI" id="CHEBI:60240"/>
        <label>2</label>
    </ligand>
</feature>
<evidence type="ECO:0000313" key="2">
    <source>
        <dbReference type="EMBL" id="OBY62103.1"/>
    </source>
</evidence>
<keyword evidence="1" id="KW-0479">Metal-binding</keyword>
<proteinExistence type="predicted"/>
<dbReference type="Pfam" id="PF01026">
    <property type="entry name" value="TatD_DNase"/>
    <property type="match status" value="1"/>
</dbReference>
<evidence type="ECO:0000313" key="3">
    <source>
        <dbReference type="Proteomes" id="UP000092584"/>
    </source>
</evidence>
<keyword evidence="3" id="KW-1185">Reference proteome</keyword>
<dbReference type="PANTHER" id="PTHR46124">
    <property type="entry name" value="D-AMINOACYL-TRNA DEACYLASE"/>
    <property type="match status" value="1"/>
</dbReference>
<accession>A0A1B8TR26</accession>
<feature type="binding site" evidence="1">
    <location>
        <position position="104"/>
    </location>
    <ligand>
        <name>a divalent metal cation</name>
        <dbReference type="ChEBI" id="CHEBI:60240"/>
        <label>2</label>
    </ligand>
</feature>
<dbReference type="RefSeq" id="WP_065320455.1">
    <property type="nucleotide sequence ID" value="NZ_CP017477.1"/>
</dbReference>
<dbReference type="GO" id="GO:0046872">
    <property type="term" value="F:metal ion binding"/>
    <property type="evidence" value="ECO:0007669"/>
    <property type="project" value="UniProtKB-KW"/>
</dbReference>
<dbReference type="STRING" id="1774273.LPB03_14205"/>
<evidence type="ECO:0000256" key="1">
    <source>
        <dbReference type="PIRSR" id="PIRSR005902-1"/>
    </source>
</evidence>
<dbReference type="PANTHER" id="PTHR46124:SF2">
    <property type="entry name" value="D-AMINOACYL-TRNA DEACYLASE"/>
    <property type="match status" value="1"/>
</dbReference>
<feature type="binding site" evidence="1">
    <location>
        <position position="176"/>
    </location>
    <ligand>
        <name>a divalent metal cation</name>
        <dbReference type="ChEBI" id="CHEBI:60240"/>
        <label>1</label>
    </ligand>
</feature>
<gene>
    <name evidence="2" type="ORF">LPB3_15100</name>
</gene>
<dbReference type="GO" id="GO:0016788">
    <property type="term" value="F:hydrolase activity, acting on ester bonds"/>
    <property type="evidence" value="ECO:0007669"/>
    <property type="project" value="InterPro"/>
</dbReference>
<organism evidence="2 3">
    <name type="scientific">Polaribacter vadi</name>
    <dbReference type="NCBI Taxonomy" id="1774273"/>
    <lineage>
        <taxon>Bacteria</taxon>
        <taxon>Pseudomonadati</taxon>
        <taxon>Bacteroidota</taxon>
        <taxon>Flavobacteriia</taxon>
        <taxon>Flavobacteriales</taxon>
        <taxon>Flavobacteriaceae</taxon>
    </lineage>
</organism>
<comment type="caution">
    <text evidence="2">The sequence shown here is derived from an EMBL/GenBank/DDBJ whole genome shotgun (WGS) entry which is preliminary data.</text>
</comment>
<feature type="binding site" evidence="1">
    <location>
        <position position="69"/>
    </location>
    <ligand>
        <name>a divalent metal cation</name>
        <dbReference type="ChEBI" id="CHEBI:60240"/>
        <label>1</label>
    </ligand>
</feature>
<evidence type="ECO:0008006" key="4">
    <source>
        <dbReference type="Google" id="ProtNLM"/>
    </source>
</evidence>
<dbReference type="EMBL" id="LSFM01000025">
    <property type="protein sequence ID" value="OBY62103.1"/>
    <property type="molecule type" value="Genomic_DNA"/>
</dbReference>
<dbReference type="KEGG" id="pob:LPB03_14205"/>
<dbReference type="Proteomes" id="UP000092584">
    <property type="component" value="Unassembled WGS sequence"/>
</dbReference>
<protein>
    <recommendedName>
        <fullName evidence="4">Hydrolase TatD</fullName>
    </recommendedName>
</protein>
<dbReference type="InterPro" id="IPR032466">
    <property type="entry name" value="Metal_Hydrolase"/>
</dbReference>
<dbReference type="PIRSF" id="PIRSF005902">
    <property type="entry name" value="DNase_TatD"/>
    <property type="match status" value="1"/>
</dbReference>
<dbReference type="SUPFAM" id="SSF51556">
    <property type="entry name" value="Metallo-dependent hydrolases"/>
    <property type="match status" value="1"/>
</dbReference>